<dbReference type="Proteomes" id="UP000006911">
    <property type="component" value="Unassembled WGS sequence"/>
</dbReference>
<gene>
    <name evidence="1" type="ORF">GSTUM_00009501001</name>
</gene>
<dbReference type="EMBL" id="FN430338">
    <property type="protein sequence ID" value="CAZ84987.1"/>
    <property type="molecule type" value="Genomic_DNA"/>
</dbReference>
<dbReference type="InParanoid" id="D5GKE4"/>
<name>D5GKE4_TUBMM</name>
<dbReference type="HOGENOM" id="CLU_2672900_0_0_1"/>
<dbReference type="KEGG" id="tml:GSTUM_00009501001"/>
<evidence type="ECO:0000313" key="2">
    <source>
        <dbReference type="Proteomes" id="UP000006911"/>
    </source>
</evidence>
<reference evidence="1 2" key="1">
    <citation type="journal article" date="2010" name="Nature">
        <title>Perigord black truffle genome uncovers evolutionary origins and mechanisms of symbiosis.</title>
        <authorList>
            <person name="Martin F."/>
            <person name="Kohler A."/>
            <person name="Murat C."/>
            <person name="Balestrini R."/>
            <person name="Coutinho P.M."/>
            <person name="Jaillon O."/>
            <person name="Montanini B."/>
            <person name="Morin E."/>
            <person name="Noel B."/>
            <person name="Percudani R."/>
            <person name="Porcel B."/>
            <person name="Rubini A."/>
            <person name="Amicucci A."/>
            <person name="Amselem J."/>
            <person name="Anthouard V."/>
            <person name="Arcioni S."/>
            <person name="Artiguenave F."/>
            <person name="Aury J.M."/>
            <person name="Ballario P."/>
            <person name="Bolchi A."/>
            <person name="Brenna A."/>
            <person name="Brun A."/>
            <person name="Buee M."/>
            <person name="Cantarel B."/>
            <person name="Chevalier G."/>
            <person name="Couloux A."/>
            <person name="Da Silva C."/>
            <person name="Denoeud F."/>
            <person name="Duplessis S."/>
            <person name="Ghignone S."/>
            <person name="Hilselberger B."/>
            <person name="Iotti M."/>
            <person name="Marcais B."/>
            <person name="Mello A."/>
            <person name="Miranda M."/>
            <person name="Pacioni G."/>
            <person name="Quesneville H."/>
            <person name="Riccioni C."/>
            <person name="Ruotolo R."/>
            <person name="Splivallo R."/>
            <person name="Stocchi V."/>
            <person name="Tisserant E."/>
            <person name="Viscomi A.R."/>
            <person name="Zambonelli A."/>
            <person name="Zampieri E."/>
            <person name="Henrissat B."/>
            <person name="Lebrun M.H."/>
            <person name="Paolocci F."/>
            <person name="Bonfante P."/>
            <person name="Ottonello S."/>
            <person name="Wincker P."/>
        </authorList>
    </citation>
    <scope>NUCLEOTIDE SEQUENCE [LARGE SCALE GENOMIC DNA]</scope>
    <source>
        <strain evidence="1 2">Mel28</strain>
    </source>
</reference>
<dbReference type="AlphaFoldDB" id="D5GKE4"/>
<organism evidence="1 2">
    <name type="scientific">Tuber melanosporum (strain Mel28)</name>
    <name type="common">Perigord black truffle</name>
    <dbReference type="NCBI Taxonomy" id="656061"/>
    <lineage>
        <taxon>Eukaryota</taxon>
        <taxon>Fungi</taxon>
        <taxon>Dikarya</taxon>
        <taxon>Ascomycota</taxon>
        <taxon>Pezizomycotina</taxon>
        <taxon>Pezizomycetes</taxon>
        <taxon>Pezizales</taxon>
        <taxon>Tuberaceae</taxon>
        <taxon>Tuber</taxon>
    </lineage>
</organism>
<accession>D5GKE4</accession>
<proteinExistence type="predicted"/>
<keyword evidence="2" id="KW-1185">Reference proteome</keyword>
<sequence>MDIYNAFRCEHMAKQNEKKKKNWEKGKKGHTAFFYIFFYEDWVEEKCTFCSIYFFSWCVRGGHGGGVVVNFVRRS</sequence>
<evidence type="ECO:0000313" key="1">
    <source>
        <dbReference type="EMBL" id="CAZ84987.1"/>
    </source>
</evidence>
<protein>
    <submittedName>
        <fullName evidence="1">(Perigord truffle) hypothetical protein</fullName>
    </submittedName>
</protein>